<reference evidence="3" key="2">
    <citation type="submission" date="2021-08" db="EMBL/GenBank/DDBJ databases">
        <authorList>
            <person name="Dalcin Martins P."/>
        </authorList>
    </citation>
    <scope>NUCLEOTIDE SEQUENCE</scope>
    <source>
        <strain evidence="3">MAG_39</strain>
    </source>
</reference>
<name>A0A953M3H2_9BACT</name>
<dbReference type="SUPFAM" id="SSF51726">
    <property type="entry name" value="UROD/MetE-like"/>
    <property type="match status" value="1"/>
</dbReference>
<dbReference type="AlphaFoldDB" id="A0A953M3H2"/>
<feature type="domain" description="Uroporphyrinogen decarboxylase (URO-D)" evidence="1">
    <location>
        <begin position="1"/>
        <end position="45"/>
    </location>
</feature>
<comment type="caution">
    <text evidence="3">The sequence shown here is derived from an EMBL/GenBank/DDBJ whole genome shotgun (WGS) entry which is preliminary data.</text>
</comment>
<evidence type="ECO:0000259" key="1">
    <source>
        <dbReference type="Pfam" id="PF01208"/>
    </source>
</evidence>
<dbReference type="GO" id="GO:0004853">
    <property type="term" value="F:uroporphyrinogen decarboxylase activity"/>
    <property type="evidence" value="ECO:0007669"/>
    <property type="project" value="InterPro"/>
</dbReference>
<sequence length="49" mass="5424">IEEEVKSEIEIFGKGGGFILSTGCEYPPNAPLYNARHIVECSKKYGVYS</sequence>
<gene>
    <name evidence="2" type="ORF">K8I29_01415</name>
    <name evidence="3" type="ORF">K8I29_18990</name>
</gene>
<evidence type="ECO:0000313" key="3">
    <source>
        <dbReference type="EMBL" id="MBZ0158287.1"/>
    </source>
</evidence>
<dbReference type="InterPro" id="IPR000257">
    <property type="entry name" value="Uroporphyrinogen_deCOase"/>
</dbReference>
<dbReference type="EMBL" id="JAIOIV010000014">
    <property type="protein sequence ID" value="MBZ0154858.1"/>
    <property type="molecule type" value="Genomic_DNA"/>
</dbReference>
<organism evidence="3 4">
    <name type="scientific">Candidatus Nitrobium versatile</name>
    <dbReference type="NCBI Taxonomy" id="2884831"/>
    <lineage>
        <taxon>Bacteria</taxon>
        <taxon>Pseudomonadati</taxon>
        <taxon>Nitrospirota</taxon>
        <taxon>Nitrospiria</taxon>
        <taxon>Nitrospirales</taxon>
        <taxon>Nitrospiraceae</taxon>
        <taxon>Candidatus Nitrobium</taxon>
    </lineage>
</organism>
<protein>
    <submittedName>
        <fullName evidence="3">Uroporphyrinogen decarboxylase</fullName>
    </submittedName>
</protein>
<evidence type="ECO:0000313" key="4">
    <source>
        <dbReference type="Proteomes" id="UP000705867"/>
    </source>
</evidence>
<dbReference type="EMBL" id="JAIOIV010000147">
    <property type="protein sequence ID" value="MBZ0158287.1"/>
    <property type="molecule type" value="Genomic_DNA"/>
</dbReference>
<dbReference type="Pfam" id="PF01208">
    <property type="entry name" value="URO-D"/>
    <property type="match status" value="1"/>
</dbReference>
<reference evidence="3" key="1">
    <citation type="journal article" date="2021" name="bioRxiv">
        <title>Unraveling nitrogen, sulfur and carbon metabolic pathways and microbial community transcriptional responses to substrate deprivation and toxicity stresses in a bioreactor mimicking anoxic brackish coastal sediment conditions.</title>
        <authorList>
            <person name="Martins P.D."/>
            <person name="Echeveste M.J."/>
            <person name="Arshad A."/>
            <person name="Kurth J."/>
            <person name="Ouboter H."/>
            <person name="Jetten M.S.M."/>
            <person name="Welte C.U."/>
        </authorList>
    </citation>
    <scope>NUCLEOTIDE SEQUENCE</scope>
    <source>
        <strain evidence="3">MAG_39</strain>
    </source>
</reference>
<dbReference type="Proteomes" id="UP000705867">
    <property type="component" value="Unassembled WGS sequence"/>
</dbReference>
<accession>A0A953M3H2</accession>
<proteinExistence type="predicted"/>
<evidence type="ECO:0000313" key="2">
    <source>
        <dbReference type="EMBL" id="MBZ0154858.1"/>
    </source>
</evidence>
<dbReference type="Gene3D" id="3.20.20.210">
    <property type="match status" value="1"/>
</dbReference>
<feature type="non-terminal residue" evidence="3">
    <location>
        <position position="1"/>
    </location>
</feature>
<dbReference type="GO" id="GO:0006779">
    <property type="term" value="P:porphyrin-containing compound biosynthetic process"/>
    <property type="evidence" value="ECO:0007669"/>
    <property type="project" value="InterPro"/>
</dbReference>
<dbReference type="InterPro" id="IPR038071">
    <property type="entry name" value="UROD/MetE-like_sf"/>
</dbReference>